<keyword evidence="3" id="KW-1185">Reference proteome</keyword>
<dbReference type="CTD" id="20204549"/>
<evidence type="ECO:0000313" key="1">
    <source>
        <dbReference type="EMBL" id="ESO03761.1"/>
    </source>
</evidence>
<gene>
    <name evidence="2" type="primary">20204549</name>
    <name evidence="1" type="ORF">HELRODRAFT_173462</name>
</gene>
<reference evidence="3" key="1">
    <citation type="submission" date="2012-12" db="EMBL/GenBank/DDBJ databases">
        <authorList>
            <person name="Hellsten U."/>
            <person name="Grimwood J."/>
            <person name="Chapman J.A."/>
            <person name="Shapiro H."/>
            <person name="Aerts A."/>
            <person name="Otillar R.P."/>
            <person name="Terry A.Y."/>
            <person name="Boore J.L."/>
            <person name="Simakov O."/>
            <person name="Marletaz F."/>
            <person name="Cho S.-J."/>
            <person name="Edsinger-Gonzales E."/>
            <person name="Havlak P."/>
            <person name="Kuo D.-H."/>
            <person name="Larsson T."/>
            <person name="Lv J."/>
            <person name="Arendt D."/>
            <person name="Savage R."/>
            <person name="Osoegawa K."/>
            <person name="de Jong P."/>
            <person name="Lindberg D.R."/>
            <person name="Seaver E.C."/>
            <person name="Weisblat D.A."/>
            <person name="Putnam N.H."/>
            <person name="Grigoriev I.V."/>
            <person name="Rokhsar D.S."/>
        </authorList>
    </citation>
    <scope>NUCLEOTIDE SEQUENCE</scope>
</reference>
<dbReference type="InParanoid" id="T1F6V0"/>
<proteinExistence type="predicted"/>
<organism evidence="2 3">
    <name type="scientific">Helobdella robusta</name>
    <name type="common">Californian leech</name>
    <dbReference type="NCBI Taxonomy" id="6412"/>
    <lineage>
        <taxon>Eukaryota</taxon>
        <taxon>Metazoa</taxon>
        <taxon>Spiralia</taxon>
        <taxon>Lophotrochozoa</taxon>
        <taxon>Annelida</taxon>
        <taxon>Clitellata</taxon>
        <taxon>Hirudinea</taxon>
        <taxon>Rhynchobdellida</taxon>
        <taxon>Glossiphoniidae</taxon>
        <taxon>Helobdella</taxon>
    </lineage>
</organism>
<dbReference type="EnsemblMetazoa" id="HelroT173462">
    <property type="protein sequence ID" value="HelroP173462"/>
    <property type="gene ID" value="HelroG173462"/>
</dbReference>
<reference evidence="2" key="3">
    <citation type="submission" date="2015-06" db="UniProtKB">
        <authorList>
            <consortium name="EnsemblMetazoa"/>
        </authorList>
    </citation>
    <scope>IDENTIFICATION</scope>
</reference>
<accession>T1F6V0</accession>
<dbReference type="Proteomes" id="UP000015101">
    <property type="component" value="Unassembled WGS sequence"/>
</dbReference>
<dbReference type="RefSeq" id="XP_009018318.1">
    <property type="nucleotide sequence ID" value="XM_009020070.1"/>
</dbReference>
<dbReference type="OrthoDB" id="2985014at2759"/>
<evidence type="ECO:0000313" key="3">
    <source>
        <dbReference type="Proteomes" id="UP000015101"/>
    </source>
</evidence>
<dbReference type="HOGENOM" id="CLU_2280404_0_0_1"/>
<protein>
    <submittedName>
        <fullName evidence="1 2">Uncharacterized protein</fullName>
    </submittedName>
</protein>
<name>T1F6V0_HELRO</name>
<dbReference type="EMBL" id="KB096590">
    <property type="protein sequence ID" value="ESO03761.1"/>
    <property type="molecule type" value="Genomic_DNA"/>
</dbReference>
<dbReference type="STRING" id="6412.T1F6V0"/>
<dbReference type="EMBL" id="AMQM01004543">
    <property type="status" value="NOT_ANNOTATED_CDS"/>
    <property type="molecule type" value="Genomic_DNA"/>
</dbReference>
<dbReference type="AlphaFoldDB" id="T1F6V0"/>
<dbReference type="KEGG" id="hro:HELRODRAFT_173462"/>
<sequence>MTSVFQSTKLQSQVNYDFLDEETEDIGRSKFVLALLSSIGFCISFGIRCNMGVAVLQMTRNHTSPNDTTAITIDVCGGREKTLVAKVYQARAAFRRNETKET</sequence>
<reference evidence="1 3" key="2">
    <citation type="journal article" date="2013" name="Nature">
        <title>Insights into bilaterian evolution from three spiralian genomes.</title>
        <authorList>
            <person name="Simakov O."/>
            <person name="Marletaz F."/>
            <person name="Cho S.J."/>
            <person name="Edsinger-Gonzales E."/>
            <person name="Havlak P."/>
            <person name="Hellsten U."/>
            <person name="Kuo D.H."/>
            <person name="Larsson T."/>
            <person name="Lv J."/>
            <person name="Arendt D."/>
            <person name="Savage R."/>
            <person name="Osoegawa K."/>
            <person name="de Jong P."/>
            <person name="Grimwood J."/>
            <person name="Chapman J.A."/>
            <person name="Shapiro H."/>
            <person name="Aerts A."/>
            <person name="Otillar R.P."/>
            <person name="Terry A.Y."/>
            <person name="Boore J.L."/>
            <person name="Grigoriev I.V."/>
            <person name="Lindberg D.R."/>
            <person name="Seaver E.C."/>
            <person name="Weisblat D.A."/>
            <person name="Putnam N.H."/>
            <person name="Rokhsar D.S."/>
        </authorList>
    </citation>
    <scope>NUCLEOTIDE SEQUENCE</scope>
</reference>
<evidence type="ECO:0000313" key="2">
    <source>
        <dbReference type="EnsemblMetazoa" id="HelroP173462"/>
    </source>
</evidence>
<dbReference type="GeneID" id="20204549"/>